<feature type="transmembrane region" description="Helical" evidence="1">
    <location>
        <begin position="128"/>
        <end position="145"/>
    </location>
</feature>
<reference evidence="3" key="1">
    <citation type="submission" date="2016-10" db="EMBL/GenBank/DDBJ databases">
        <authorList>
            <person name="Varghese N."/>
            <person name="Submissions S."/>
        </authorList>
    </citation>
    <scope>NUCLEOTIDE SEQUENCE [LARGE SCALE GENOMIC DNA]</scope>
    <source>
        <strain evidence="3">CGMCC 1.10784</strain>
    </source>
</reference>
<evidence type="ECO:0000256" key="1">
    <source>
        <dbReference type="SAM" id="Phobius"/>
    </source>
</evidence>
<evidence type="ECO:0000313" key="2">
    <source>
        <dbReference type="EMBL" id="SFD53257.1"/>
    </source>
</evidence>
<feature type="transmembrane region" description="Helical" evidence="1">
    <location>
        <begin position="100"/>
        <end position="121"/>
    </location>
</feature>
<keyword evidence="1" id="KW-0812">Transmembrane</keyword>
<keyword evidence="1" id="KW-1133">Transmembrane helix</keyword>
<feature type="transmembrane region" description="Helical" evidence="1">
    <location>
        <begin position="46"/>
        <end position="65"/>
    </location>
</feature>
<accession>A0A1I1T3J6</accession>
<proteinExistence type="predicted"/>
<dbReference type="OrthoDB" id="2721202at2"/>
<dbReference type="EMBL" id="FOMT01000001">
    <property type="protein sequence ID" value="SFD53257.1"/>
    <property type="molecule type" value="Genomic_DNA"/>
</dbReference>
<dbReference type="Proteomes" id="UP000198855">
    <property type="component" value="Unassembled WGS sequence"/>
</dbReference>
<organism evidence="2 3">
    <name type="scientific">Paenibacillus catalpae</name>
    <dbReference type="NCBI Taxonomy" id="1045775"/>
    <lineage>
        <taxon>Bacteria</taxon>
        <taxon>Bacillati</taxon>
        <taxon>Bacillota</taxon>
        <taxon>Bacilli</taxon>
        <taxon>Bacillales</taxon>
        <taxon>Paenibacillaceae</taxon>
        <taxon>Paenibacillus</taxon>
    </lineage>
</organism>
<feature type="transmembrane region" description="Helical" evidence="1">
    <location>
        <begin position="77"/>
        <end position="94"/>
    </location>
</feature>
<keyword evidence="3" id="KW-1185">Reference proteome</keyword>
<feature type="transmembrane region" description="Helical" evidence="1">
    <location>
        <begin position="12"/>
        <end position="34"/>
    </location>
</feature>
<dbReference type="AlphaFoldDB" id="A0A1I1T3J6"/>
<gene>
    <name evidence="2" type="ORF">SAMN05216378_0343</name>
</gene>
<sequence>MPRWSRIANAAASKLAAAGIIFLGFLVMVVGPHVYQMSQLTKELSLWTFIYVYAVLFSVVVDVALYKWKSGPFKRILTVMLYMLGGYVPFVVWFPNQWMLSLIAGMYGIACSLAFLAAVYFLRRCWPYNAVAAILLLSAAIYVSVNDFTVARQWTETRTADSYRAEFDYFNGDKEIPIHLDSGQTLSYRIEWQVTNGGGYGTHLDAEGGSYTKDISDGGDWIAYRVEIPSTVRIVVSGDEAKGAFTIQWQITD</sequence>
<protein>
    <submittedName>
        <fullName evidence="2">Uncharacterized protein</fullName>
    </submittedName>
</protein>
<dbReference type="RefSeq" id="WP_091180280.1">
    <property type="nucleotide sequence ID" value="NZ_FOMT01000001.1"/>
</dbReference>
<evidence type="ECO:0000313" key="3">
    <source>
        <dbReference type="Proteomes" id="UP000198855"/>
    </source>
</evidence>
<keyword evidence="1" id="KW-0472">Membrane</keyword>
<name>A0A1I1T3J6_9BACL</name>
<dbReference type="STRING" id="1045775.SAMN05216378_0343"/>